<proteinExistence type="predicted"/>
<reference evidence="1 2" key="2">
    <citation type="submission" date="2020-08" db="EMBL/GenBank/DDBJ databases">
        <authorList>
            <person name="Ueki A."/>
            <person name="Tonouchi A."/>
        </authorList>
    </citation>
    <scope>NUCLEOTIDE SEQUENCE [LARGE SCALE GENOMIC DNA]</scope>
    <source>
        <strain evidence="1 2">CTTW</strain>
    </source>
</reference>
<dbReference type="KEGG" id="acht:bsdcttw_12590"/>
<evidence type="ECO:0000313" key="2">
    <source>
        <dbReference type="Proteomes" id="UP000515703"/>
    </source>
</evidence>
<keyword evidence="2" id="KW-1185">Reference proteome</keyword>
<dbReference type="RefSeq" id="WP_185258562.1">
    <property type="nucleotide sequence ID" value="NZ_AP023368.1"/>
</dbReference>
<gene>
    <name evidence="1" type="ORF">bsdcttw_12590</name>
</gene>
<sequence>MDNQKIMDKISIDSNFNYLGFEKPALSTFDIEYFTIKEGDIVIGYQDE</sequence>
<protein>
    <submittedName>
        <fullName evidence="1">Uncharacterized protein</fullName>
    </submittedName>
</protein>
<evidence type="ECO:0000313" key="1">
    <source>
        <dbReference type="EMBL" id="BCJ98218.1"/>
    </source>
</evidence>
<organism evidence="1 2">
    <name type="scientific">Anaerocolumna chitinilytica</name>
    <dbReference type="NCBI Taxonomy" id="1727145"/>
    <lineage>
        <taxon>Bacteria</taxon>
        <taxon>Bacillati</taxon>
        <taxon>Bacillota</taxon>
        <taxon>Clostridia</taxon>
        <taxon>Lachnospirales</taxon>
        <taxon>Lachnospiraceae</taxon>
        <taxon>Anaerocolumna</taxon>
    </lineage>
</organism>
<dbReference type="AlphaFoldDB" id="A0A7I8DI98"/>
<reference evidence="1 2" key="1">
    <citation type="submission" date="2020-08" db="EMBL/GenBank/DDBJ databases">
        <title>Draft genome sequencing of an Anaerocolumna strain isolated from anoxic soil subjected to BSD treatment.</title>
        <authorList>
            <person name="Uek A."/>
            <person name="Tonouchi A."/>
        </authorList>
    </citation>
    <scope>NUCLEOTIDE SEQUENCE [LARGE SCALE GENOMIC DNA]</scope>
    <source>
        <strain evidence="1 2">CTTW</strain>
    </source>
</reference>
<accession>A0A7I8DI98</accession>
<dbReference type="EMBL" id="AP023368">
    <property type="protein sequence ID" value="BCJ98218.1"/>
    <property type="molecule type" value="Genomic_DNA"/>
</dbReference>
<name>A0A7I8DI98_9FIRM</name>
<dbReference type="Proteomes" id="UP000515703">
    <property type="component" value="Chromosome"/>
</dbReference>